<dbReference type="HAMAP" id="MF_00048">
    <property type="entry name" value="UPF0102"/>
    <property type="match status" value="1"/>
</dbReference>
<proteinExistence type="inferred from homology"/>
<gene>
    <name evidence="3" type="ORF">SAMN05216529_103321</name>
</gene>
<keyword evidence="3" id="KW-0540">Nuclease</keyword>
<dbReference type="InterPro" id="IPR011335">
    <property type="entry name" value="Restrct_endonuc-II-like"/>
</dbReference>
<dbReference type="NCBIfam" id="TIGR00252">
    <property type="entry name" value="YraN family protein"/>
    <property type="match status" value="1"/>
</dbReference>
<dbReference type="RefSeq" id="WP_109709569.1">
    <property type="nucleotide sequence ID" value="NZ_QGDS01000003.1"/>
</dbReference>
<protein>
    <recommendedName>
        <fullName evidence="2">UPF0102 protein SAMN05216529_103321</fullName>
    </recommendedName>
</protein>
<dbReference type="InterPro" id="IPR011856">
    <property type="entry name" value="tRNA_endonuc-like_dom_sf"/>
</dbReference>
<dbReference type="PANTHER" id="PTHR34039">
    <property type="entry name" value="UPF0102 PROTEIN YRAN"/>
    <property type="match status" value="1"/>
</dbReference>
<dbReference type="SUPFAM" id="SSF52980">
    <property type="entry name" value="Restriction endonuclease-like"/>
    <property type="match status" value="1"/>
</dbReference>
<dbReference type="Gene3D" id="3.40.1350.10">
    <property type="match status" value="1"/>
</dbReference>
<dbReference type="CDD" id="cd20736">
    <property type="entry name" value="PoNe_Nuclease"/>
    <property type="match status" value="1"/>
</dbReference>
<dbReference type="GO" id="GO:0004519">
    <property type="term" value="F:endonuclease activity"/>
    <property type="evidence" value="ECO:0007669"/>
    <property type="project" value="UniProtKB-KW"/>
</dbReference>
<keyword evidence="3" id="KW-0255">Endonuclease</keyword>
<keyword evidence="4" id="KW-1185">Reference proteome</keyword>
<dbReference type="NCBIfam" id="NF009150">
    <property type="entry name" value="PRK12497.1-3"/>
    <property type="match status" value="1"/>
</dbReference>
<organism evidence="3 4">
    <name type="scientific">Faecalicatena contorta</name>
    <dbReference type="NCBI Taxonomy" id="39482"/>
    <lineage>
        <taxon>Bacteria</taxon>
        <taxon>Bacillati</taxon>
        <taxon>Bacillota</taxon>
        <taxon>Clostridia</taxon>
        <taxon>Lachnospirales</taxon>
        <taxon>Lachnospiraceae</taxon>
        <taxon>Faecalicatena</taxon>
    </lineage>
</organism>
<evidence type="ECO:0000313" key="3">
    <source>
        <dbReference type="EMBL" id="SUQ13589.1"/>
    </source>
</evidence>
<dbReference type="PANTHER" id="PTHR34039:SF1">
    <property type="entry name" value="UPF0102 PROTEIN YRAN"/>
    <property type="match status" value="1"/>
</dbReference>
<evidence type="ECO:0000313" key="4">
    <source>
        <dbReference type="Proteomes" id="UP000254051"/>
    </source>
</evidence>
<comment type="similarity">
    <text evidence="1 2">Belongs to the UPF0102 family.</text>
</comment>
<dbReference type="Proteomes" id="UP000254051">
    <property type="component" value="Unassembled WGS sequence"/>
</dbReference>
<sequence>MRQTKKKNSRKIGAQYEQAVGYYLEQQGYVILEFNYRCRLGEIDIIAREGSCLVFCEVKYRQDKKKGSPLEAVTLKKQKILYQCASYYLMVHGISDCSCRFDVIGIEGEKIIHIKNAFQG</sequence>
<accession>A0A315ZZD5</accession>
<dbReference type="InterPro" id="IPR003509">
    <property type="entry name" value="UPF0102_YraN-like"/>
</dbReference>
<dbReference type="EMBL" id="UHJJ01000003">
    <property type="protein sequence ID" value="SUQ13589.1"/>
    <property type="molecule type" value="Genomic_DNA"/>
</dbReference>
<dbReference type="OrthoDB" id="9802516at2"/>
<dbReference type="GO" id="GO:0003676">
    <property type="term" value="F:nucleic acid binding"/>
    <property type="evidence" value="ECO:0007669"/>
    <property type="project" value="InterPro"/>
</dbReference>
<dbReference type="Pfam" id="PF02021">
    <property type="entry name" value="UPF0102"/>
    <property type="match status" value="1"/>
</dbReference>
<dbReference type="AlphaFoldDB" id="A0A315ZZD5"/>
<evidence type="ECO:0000256" key="2">
    <source>
        <dbReference type="HAMAP-Rule" id="MF_00048"/>
    </source>
</evidence>
<reference evidence="4" key="1">
    <citation type="submission" date="2017-07" db="EMBL/GenBank/DDBJ databases">
        <authorList>
            <person name="Varghese N."/>
            <person name="Submissions S."/>
        </authorList>
    </citation>
    <scope>NUCLEOTIDE SEQUENCE [LARGE SCALE GENOMIC DNA]</scope>
    <source>
        <strain evidence="4">NLAE-zl-C134</strain>
    </source>
</reference>
<name>A0A315ZZD5_9FIRM</name>
<evidence type="ECO:0000256" key="1">
    <source>
        <dbReference type="ARBA" id="ARBA00006738"/>
    </source>
</evidence>
<keyword evidence="3" id="KW-0378">Hydrolase</keyword>